<comment type="caution">
    <text evidence="2">The sequence shown here is derived from an EMBL/GenBank/DDBJ whole genome shotgun (WGS) entry which is preliminary data.</text>
</comment>
<dbReference type="Gene3D" id="3.10.450.50">
    <property type="match status" value="1"/>
</dbReference>
<keyword evidence="3" id="KW-1185">Reference proteome</keyword>
<organism evidence="2 3">
    <name type="scientific">Winogradskya consettensis</name>
    <dbReference type="NCBI Taxonomy" id="113560"/>
    <lineage>
        <taxon>Bacteria</taxon>
        <taxon>Bacillati</taxon>
        <taxon>Actinomycetota</taxon>
        <taxon>Actinomycetes</taxon>
        <taxon>Micromonosporales</taxon>
        <taxon>Micromonosporaceae</taxon>
        <taxon>Winogradskya</taxon>
    </lineage>
</organism>
<dbReference type="AlphaFoldDB" id="A0A919VXM6"/>
<dbReference type="InterPro" id="IPR037401">
    <property type="entry name" value="SnoaL-like"/>
</dbReference>
<accession>A0A919VXM6</accession>
<evidence type="ECO:0000259" key="1">
    <source>
        <dbReference type="Pfam" id="PF12680"/>
    </source>
</evidence>
<evidence type="ECO:0000313" key="3">
    <source>
        <dbReference type="Proteomes" id="UP000680865"/>
    </source>
</evidence>
<gene>
    <name evidence="2" type="ORF">Aco04nite_73190</name>
</gene>
<dbReference type="SUPFAM" id="SSF54427">
    <property type="entry name" value="NTF2-like"/>
    <property type="match status" value="1"/>
</dbReference>
<dbReference type="RefSeq" id="WP_213001761.1">
    <property type="nucleotide sequence ID" value="NZ_BAAATW010000020.1"/>
</dbReference>
<name>A0A919VXM6_9ACTN</name>
<dbReference type="EMBL" id="BOQP01000044">
    <property type="protein sequence ID" value="GIM80861.1"/>
    <property type="molecule type" value="Genomic_DNA"/>
</dbReference>
<protein>
    <recommendedName>
        <fullName evidence="1">SnoaL-like domain-containing protein</fullName>
    </recommendedName>
</protein>
<dbReference type="Proteomes" id="UP000680865">
    <property type="component" value="Unassembled WGS sequence"/>
</dbReference>
<evidence type="ECO:0000313" key="2">
    <source>
        <dbReference type="EMBL" id="GIM80861.1"/>
    </source>
</evidence>
<proteinExistence type="predicted"/>
<dbReference type="Pfam" id="PF12680">
    <property type="entry name" value="SnoaL_2"/>
    <property type="match status" value="1"/>
</dbReference>
<feature type="domain" description="SnoaL-like" evidence="1">
    <location>
        <begin position="2"/>
        <end position="75"/>
    </location>
</feature>
<reference evidence="2" key="1">
    <citation type="submission" date="2021-03" db="EMBL/GenBank/DDBJ databases">
        <title>Whole genome shotgun sequence of Actinoplanes consettensis NBRC 14913.</title>
        <authorList>
            <person name="Komaki H."/>
            <person name="Tamura T."/>
        </authorList>
    </citation>
    <scope>NUCLEOTIDE SEQUENCE</scope>
    <source>
        <strain evidence="2">NBRC 14913</strain>
    </source>
</reference>
<dbReference type="InterPro" id="IPR032710">
    <property type="entry name" value="NTF2-like_dom_sf"/>
</dbReference>
<sequence length="81" mass="8500">MTFTNPEEAVTGRAALNEKAQRLLDSAPGFVFSAAGEVRVAGNLALLAWHFGPEGQPPVASGTDVSIVEDGRITALYTILD</sequence>